<keyword evidence="4" id="KW-1185">Reference proteome</keyword>
<dbReference type="EMBL" id="JFHC01000033">
    <property type="protein sequence ID" value="KDR40975.1"/>
    <property type="molecule type" value="Genomic_DNA"/>
</dbReference>
<evidence type="ECO:0000256" key="2">
    <source>
        <dbReference type="SAM" id="SignalP"/>
    </source>
</evidence>
<dbReference type="PROSITE" id="PS51318">
    <property type="entry name" value="TAT"/>
    <property type="match status" value="1"/>
</dbReference>
<feature type="signal peptide" evidence="2">
    <location>
        <begin position="1"/>
        <end position="32"/>
    </location>
</feature>
<evidence type="ECO:0000313" key="3">
    <source>
        <dbReference type="EMBL" id="KDR40975.1"/>
    </source>
</evidence>
<dbReference type="GO" id="GO:0030976">
    <property type="term" value="F:thiamine pyrophosphate binding"/>
    <property type="evidence" value="ECO:0007669"/>
    <property type="project" value="TreeGrafter"/>
</dbReference>
<dbReference type="PANTHER" id="PTHR30006:SF2">
    <property type="entry name" value="ABC TRANSPORTER SUBSTRATE-BINDING PROTEIN"/>
    <property type="match status" value="1"/>
</dbReference>
<dbReference type="Pfam" id="PF13416">
    <property type="entry name" value="SBP_bac_8"/>
    <property type="match status" value="1"/>
</dbReference>
<name>A0A069PK40_9BURK</name>
<dbReference type="InterPro" id="IPR006311">
    <property type="entry name" value="TAT_signal"/>
</dbReference>
<evidence type="ECO:0000313" key="4">
    <source>
        <dbReference type="Proteomes" id="UP000027466"/>
    </source>
</evidence>
<dbReference type="Proteomes" id="UP000027466">
    <property type="component" value="Unassembled WGS sequence"/>
</dbReference>
<keyword evidence="1 2" id="KW-0732">Signal</keyword>
<dbReference type="GO" id="GO:0015888">
    <property type="term" value="P:thiamine transport"/>
    <property type="evidence" value="ECO:0007669"/>
    <property type="project" value="TreeGrafter"/>
</dbReference>
<sequence>MTDRTARRNFLKTASGLLMAPSLGLVVGEARAAAACPSVVVGTWGGDYQNLLSSNIGGPIIKAEGGDVVYATADQVSRMTKMRAEKGSRRGSMDVTCLADIDMYDMNRADLLLPVDAAEVPNVASTFELFRKPYSIPHIYSAMVIVYNPAKFSSAPDSFNAALDPRYKGRVGLSDILYNFNAMTGALAAGDKSGTLTSGIKFLRELKKNQPKVYPSNEAVAAALKTGDVWMTCMWKARAIQWKKAGVPIDFAFPQEGAVPAVFEAAVPKTSRSQPCGFNYLNAMLDPRAQLGFAQTMGYAPTVKNASLPADLQKMVGFSDAQLAKLLHIDYAKTAEQKPGLLDYWNQDFKVGL</sequence>
<feature type="chain" id="PRO_5007372170" evidence="2">
    <location>
        <begin position="33"/>
        <end position="353"/>
    </location>
</feature>
<accession>A0A069PK40</accession>
<dbReference type="GO" id="GO:0030975">
    <property type="term" value="F:thiamine binding"/>
    <property type="evidence" value="ECO:0007669"/>
    <property type="project" value="TreeGrafter"/>
</dbReference>
<dbReference type="PANTHER" id="PTHR30006">
    <property type="entry name" value="THIAMINE-BINDING PERIPLASMIC PROTEIN-RELATED"/>
    <property type="match status" value="1"/>
</dbReference>
<dbReference type="Gene3D" id="3.40.190.10">
    <property type="entry name" value="Periplasmic binding protein-like II"/>
    <property type="match status" value="2"/>
</dbReference>
<comment type="caution">
    <text evidence="3">The sequence shown here is derived from an EMBL/GenBank/DDBJ whole genome shotgun (WGS) entry which is preliminary data.</text>
</comment>
<proteinExistence type="predicted"/>
<dbReference type="InterPro" id="IPR006059">
    <property type="entry name" value="SBP"/>
</dbReference>
<reference evidence="3 4" key="1">
    <citation type="submission" date="2014-03" db="EMBL/GenBank/DDBJ databases">
        <title>Draft Genome Sequences of Four Burkholderia Strains.</title>
        <authorList>
            <person name="Liu X.Y."/>
            <person name="Li C.X."/>
            <person name="Xu J.H."/>
        </authorList>
    </citation>
    <scope>NUCLEOTIDE SEQUENCE [LARGE SCALE GENOMIC DNA]</scope>
    <source>
        <strain evidence="3 4">DSM 50014</strain>
    </source>
</reference>
<dbReference type="AlphaFoldDB" id="A0A069PK40"/>
<protein>
    <submittedName>
        <fullName evidence="3">ABC transporter substrate-binding protein</fullName>
    </submittedName>
</protein>
<organism evidence="3 4">
    <name type="scientific">Caballeronia glathei</name>
    <dbReference type="NCBI Taxonomy" id="60547"/>
    <lineage>
        <taxon>Bacteria</taxon>
        <taxon>Pseudomonadati</taxon>
        <taxon>Pseudomonadota</taxon>
        <taxon>Betaproteobacteria</taxon>
        <taxon>Burkholderiales</taxon>
        <taxon>Burkholderiaceae</taxon>
        <taxon>Caballeronia</taxon>
    </lineage>
</organism>
<dbReference type="STRING" id="60547.GCA_000751215_00392"/>
<dbReference type="RefSeq" id="WP_035925105.1">
    <property type="nucleotide sequence ID" value="NZ_CADFFX010000029.1"/>
</dbReference>
<gene>
    <name evidence="3" type="ORF">BG61_21765</name>
</gene>
<evidence type="ECO:0000256" key="1">
    <source>
        <dbReference type="ARBA" id="ARBA00022729"/>
    </source>
</evidence>
<dbReference type="GO" id="GO:0030288">
    <property type="term" value="C:outer membrane-bounded periplasmic space"/>
    <property type="evidence" value="ECO:0007669"/>
    <property type="project" value="TreeGrafter"/>
</dbReference>
<dbReference type="SUPFAM" id="SSF53850">
    <property type="entry name" value="Periplasmic binding protein-like II"/>
    <property type="match status" value="1"/>
</dbReference>